<dbReference type="PANTHER" id="PTHR23077">
    <property type="entry name" value="AAA-FAMILY ATPASE"/>
    <property type="match status" value="1"/>
</dbReference>
<dbReference type="InterPro" id="IPR041569">
    <property type="entry name" value="AAA_lid_3"/>
</dbReference>
<dbReference type="InterPro" id="IPR003593">
    <property type="entry name" value="AAA+_ATPase"/>
</dbReference>
<evidence type="ECO:0000313" key="6">
    <source>
        <dbReference type="EMBL" id="WMW64660.1"/>
    </source>
</evidence>
<gene>
    <name evidence="6" type="ORF">KPS_002713</name>
</gene>
<dbReference type="RefSeq" id="WP_309540737.1">
    <property type="nucleotide sequence ID" value="NZ_CP133659.1"/>
</dbReference>
<accession>A0ABY9QYP7</accession>
<sequence length="480" mass="52491">MPETDAPLLDASRNLPGLNAEALANGWCELLIPFDALPDIQDAVLALWDDARRRPGARLMIAGTSAGRDELVCLLRVLECALAYDIEQRGSIHCTPTKDGWDWGCLFLAHISPPAGTGKTRQSQLREILAREAAMHWLHQCPHFDQRRVEARIMALPDSTQPAPRDSGPHAHAMTNGRQGWGSGTDTIKKAGYADIGGLDDVVNTLRESVELPLRHPEVLQHLGITPRRGVLLHGPPGCGKTLLARAVACESGALFLSVSGPELITKWHGESEERLRELFRHAREGQPAVIFFDELDAVAQARSADESLRLDSRFAAQLLTLMDGVHDLGQVFILGATNRIDLLDSALLRPGRFDIIVEVPSPDRDGRLKILEIHTQALPLDESVSLSRIADLATGMTGADIALLAREAAYVALRRKLPLQALLERVTSVPGHELRTVLVTMHDMMDALAALRKRAQAIHTDTGHNARMHHDIESGNNGP</sequence>
<dbReference type="EMBL" id="CP133659">
    <property type="protein sequence ID" value="WMW64660.1"/>
    <property type="molecule type" value="Genomic_DNA"/>
</dbReference>
<dbReference type="Pfam" id="PF00004">
    <property type="entry name" value="AAA"/>
    <property type="match status" value="1"/>
</dbReference>
<name>A0ABY9QYP7_9BACT</name>
<comment type="similarity">
    <text evidence="3">Belongs to the AAA ATPase family.</text>
</comment>
<keyword evidence="1 3" id="KW-0547">Nucleotide-binding</keyword>
<dbReference type="Gene3D" id="1.10.8.60">
    <property type="match status" value="1"/>
</dbReference>
<evidence type="ECO:0000256" key="1">
    <source>
        <dbReference type="ARBA" id="ARBA00022741"/>
    </source>
</evidence>
<dbReference type="InterPro" id="IPR003959">
    <property type="entry name" value="ATPase_AAA_core"/>
</dbReference>
<dbReference type="InterPro" id="IPR050168">
    <property type="entry name" value="AAA_ATPase_domain"/>
</dbReference>
<evidence type="ECO:0000313" key="7">
    <source>
        <dbReference type="Proteomes" id="UP001180616"/>
    </source>
</evidence>
<dbReference type="SMART" id="SM00382">
    <property type="entry name" value="AAA"/>
    <property type="match status" value="1"/>
</dbReference>
<dbReference type="PANTHER" id="PTHR23077:SF171">
    <property type="entry name" value="NUCLEAR VALOSIN-CONTAINING PROTEIN-LIKE"/>
    <property type="match status" value="1"/>
</dbReference>
<evidence type="ECO:0000256" key="2">
    <source>
        <dbReference type="ARBA" id="ARBA00022840"/>
    </source>
</evidence>
<dbReference type="Pfam" id="PF17862">
    <property type="entry name" value="AAA_lid_3"/>
    <property type="match status" value="1"/>
</dbReference>
<dbReference type="SUPFAM" id="SSF52540">
    <property type="entry name" value="P-loop containing nucleoside triphosphate hydrolases"/>
    <property type="match status" value="1"/>
</dbReference>
<feature type="region of interest" description="Disordered" evidence="4">
    <location>
        <begin position="159"/>
        <end position="183"/>
    </location>
</feature>
<organism evidence="6 7">
    <name type="scientific">Nitratidesulfovibrio liaohensis</name>
    <dbReference type="NCBI Taxonomy" id="2604158"/>
    <lineage>
        <taxon>Bacteria</taxon>
        <taxon>Pseudomonadati</taxon>
        <taxon>Thermodesulfobacteriota</taxon>
        <taxon>Desulfovibrionia</taxon>
        <taxon>Desulfovibrionales</taxon>
        <taxon>Desulfovibrionaceae</taxon>
        <taxon>Nitratidesulfovibrio</taxon>
    </lineage>
</organism>
<keyword evidence="2 3" id="KW-0067">ATP-binding</keyword>
<evidence type="ECO:0000259" key="5">
    <source>
        <dbReference type="SMART" id="SM00382"/>
    </source>
</evidence>
<dbReference type="Proteomes" id="UP001180616">
    <property type="component" value="Chromosome"/>
</dbReference>
<reference evidence="6" key="1">
    <citation type="submission" date="2023-09" db="EMBL/GenBank/DDBJ databases">
        <authorList>
            <consortium name="CW5 consortium"/>
            <person name="Lu C.-W."/>
        </authorList>
    </citation>
    <scope>NUCLEOTIDE SEQUENCE</scope>
    <source>
        <strain evidence="6">KPS</strain>
    </source>
</reference>
<dbReference type="Gene3D" id="3.40.50.300">
    <property type="entry name" value="P-loop containing nucleotide triphosphate hydrolases"/>
    <property type="match status" value="1"/>
</dbReference>
<dbReference type="InterPro" id="IPR027417">
    <property type="entry name" value="P-loop_NTPase"/>
</dbReference>
<dbReference type="InterPro" id="IPR003960">
    <property type="entry name" value="ATPase_AAA_CS"/>
</dbReference>
<evidence type="ECO:0000256" key="3">
    <source>
        <dbReference type="RuleBase" id="RU003651"/>
    </source>
</evidence>
<dbReference type="PROSITE" id="PS00674">
    <property type="entry name" value="AAA"/>
    <property type="match status" value="1"/>
</dbReference>
<keyword evidence="7" id="KW-1185">Reference proteome</keyword>
<protein>
    <submittedName>
        <fullName evidence="6">AAA family ATPase</fullName>
    </submittedName>
</protein>
<evidence type="ECO:0000256" key="4">
    <source>
        <dbReference type="SAM" id="MobiDB-lite"/>
    </source>
</evidence>
<feature type="domain" description="AAA+ ATPase" evidence="5">
    <location>
        <begin position="227"/>
        <end position="364"/>
    </location>
</feature>
<proteinExistence type="inferred from homology"/>